<evidence type="ECO:0000256" key="1">
    <source>
        <dbReference type="ARBA" id="ARBA00004571"/>
    </source>
</evidence>
<keyword evidence="13" id="KW-0732">Signal</keyword>
<evidence type="ECO:0000256" key="7">
    <source>
        <dbReference type="ARBA" id="ARBA00023065"/>
    </source>
</evidence>
<dbReference type="InterPro" id="IPR036942">
    <property type="entry name" value="Beta-barrel_TonB_sf"/>
</dbReference>
<keyword evidence="10 11" id="KW-0998">Cell outer membrane</keyword>
<protein>
    <submittedName>
        <fullName evidence="16">TonB-dependent receptor</fullName>
    </submittedName>
</protein>
<comment type="caution">
    <text evidence="16">The sequence shown here is derived from an EMBL/GenBank/DDBJ whole genome shotgun (WGS) entry which is preliminary data.</text>
</comment>
<dbReference type="PANTHER" id="PTHR32552:SF81">
    <property type="entry name" value="TONB-DEPENDENT OUTER MEMBRANE RECEPTOR"/>
    <property type="match status" value="1"/>
</dbReference>
<evidence type="ECO:0000313" key="17">
    <source>
        <dbReference type="Proteomes" id="UP001165263"/>
    </source>
</evidence>
<accession>A0ABT2BYK7</accession>
<evidence type="ECO:0000256" key="13">
    <source>
        <dbReference type="SAM" id="SignalP"/>
    </source>
</evidence>
<comment type="similarity">
    <text evidence="11 12">Belongs to the TonB-dependent receptor family.</text>
</comment>
<evidence type="ECO:0000256" key="12">
    <source>
        <dbReference type="RuleBase" id="RU003357"/>
    </source>
</evidence>
<keyword evidence="6" id="KW-0408">Iron</keyword>
<dbReference type="EMBL" id="JANUHC010000004">
    <property type="protein sequence ID" value="MCS0630224.1"/>
    <property type="molecule type" value="Genomic_DNA"/>
</dbReference>
<keyword evidence="3 11" id="KW-1134">Transmembrane beta strand</keyword>
<evidence type="ECO:0000256" key="8">
    <source>
        <dbReference type="ARBA" id="ARBA00023077"/>
    </source>
</evidence>
<keyword evidence="9 11" id="KW-0472">Membrane</keyword>
<dbReference type="RefSeq" id="WP_259449339.1">
    <property type="nucleotide sequence ID" value="NZ_CP119520.1"/>
</dbReference>
<keyword evidence="5 11" id="KW-0812">Transmembrane</keyword>
<evidence type="ECO:0000256" key="5">
    <source>
        <dbReference type="ARBA" id="ARBA00022692"/>
    </source>
</evidence>
<dbReference type="InterPro" id="IPR000531">
    <property type="entry name" value="Beta-barrel_TonB"/>
</dbReference>
<evidence type="ECO:0000256" key="4">
    <source>
        <dbReference type="ARBA" id="ARBA00022496"/>
    </source>
</evidence>
<keyword evidence="2 11" id="KW-0813">Transport</keyword>
<evidence type="ECO:0000256" key="6">
    <source>
        <dbReference type="ARBA" id="ARBA00023004"/>
    </source>
</evidence>
<gene>
    <name evidence="16" type="ORF">NX786_12845</name>
</gene>
<sequence>MNPNHPGRRTVLAGCALMLPAAAFAQNATQAGIQEVIVTANRVETSAQKTSVALTIYTGDQLADKGVASVNALALIDPSVNVTTSTGAAWVAIRGVASTDTTQIGDPSVPIARDGFYTNRSYTIQSSMYDLARVEVLKGPQGTLNGRNSTGGLVSIITNRPEFKSNAGQVNAEVGNYNAFIVDGAYNIALSDTAALRFSGMHRKHRGYREVTGIDERGDDEDINSGRVQVAFKPTPALNLWLSYQHDDIDDVGDVALNTSAIGDRPASFGDARSFPGQASTYTRLKDDRVRWEARLDSLPGGLSLVYAGGRDEVDYHHALDATGTLYPATGQFLVNEHPVTWNHEVRVSNSIKSRLFFQGGLFYYSEDNGIQNGLLNLEMTGPFAPGGPLAALGTAGRYGVYFDHNIKTTSKAVFGQAAYALADALKLSVGLRKTWDTKDRTGLNRTDVQAVGSPFAPATILTSSAQGRYSEAEPTYHIGLDYTPTPTTLLYAKHDRGYKSGGFNSNGTGPSVPYAPEKLSAYEIGTKNRFMANRLQFNAAAFSFDYRGYQASQFSSALGGGAGIFNVGNAKIHGAEAQLLTLFGDGGRIDVNGTWLRTKFGNGIVVNDGGGSPHDISGKRLPNAPTLSVSAGLEYGWDVSGGRITPRLDVKYTSDYYFSAFNNPDEISKAYVTGNATLTYEPNAGHWQIQAFIRNLADKVVLANGVQNYLSGVNSYQFQPPRTFGLRGTYRF</sequence>
<feature type="signal peptide" evidence="13">
    <location>
        <begin position="1"/>
        <end position="25"/>
    </location>
</feature>
<reference evidence="16" key="1">
    <citation type="submission" date="2022-08" db="EMBL/GenBank/DDBJ databases">
        <title>Reclassification of Massilia species as members of the genera Telluria, Duganella, Pseudoduganella, Mokoshia gen. nov. and Zemynaea gen. nov. using orthogonal and non-orthogonal genome-based approaches.</title>
        <authorList>
            <person name="Bowman J.P."/>
        </authorList>
    </citation>
    <scope>NUCLEOTIDE SEQUENCE</scope>
    <source>
        <strain evidence="16">LMG 11547</strain>
    </source>
</reference>
<evidence type="ECO:0000259" key="15">
    <source>
        <dbReference type="Pfam" id="PF07715"/>
    </source>
</evidence>
<dbReference type="PROSITE" id="PS52016">
    <property type="entry name" value="TONB_DEPENDENT_REC_3"/>
    <property type="match status" value="1"/>
</dbReference>
<keyword evidence="16" id="KW-0675">Receptor</keyword>
<evidence type="ECO:0000256" key="2">
    <source>
        <dbReference type="ARBA" id="ARBA00022448"/>
    </source>
</evidence>
<feature type="domain" description="TonB-dependent receptor plug" evidence="15">
    <location>
        <begin position="47"/>
        <end position="152"/>
    </location>
</feature>
<evidence type="ECO:0000313" key="16">
    <source>
        <dbReference type="EMBL" id="MCS0630224.1"/>
    </source>
</evidence>
<dbReference type="SUPFAM" id="SSF56935">
    <property type="entry name" value="Porins"/>
    <property type="match status" value="1"/>
</dbReference>
<dbReference type="InterPro" id="IPR012910">
    <property type="entry name" value="Plug_dom"/>
</dbReference>
<feature type="chain" id="PRO_5047293667" evidence="13">
    <location>
        <begin position="26"/>
        <end position="733"/>
    </location>
</feature>
<evidence type="ECO:0000256" key="11">
    <source>
        <dbReference type="PROSITE-ProRule" id="PRU01360"/>
    </source>
</evidence>
<evidence type="ECO:0000256" key="3">
    <source>
        <dbReference type="ARBA" id="ARBA00022452"/>
    </source>
</evidence>
<keyword evidence="4" id="KW-0410">Iron transport</keyword>
<proteinExistence type="inferred from homology"/>
<dbReference type="InterPro" id="IPR039426">
    <property type="entry name" value="TonB-dep_rcpt-like"/>
</dbReference>
<evidence type="ECO:0000256" key="10">
    <source>
        <dbReference type="ARBA" id="ARBA00023237"/>
    </source>
</evidence>
<keyword evidence="8 12" id="KW-0798">TonB box</keyword>
<comment type="subcellular location">
    <subcellularLocation>
        <location evidence="1 11">Cell outer membrane</location>
        <topology evidence="1 11">Multi-pass membrane protein</topology>
    </subcellularLocation>
</comment>
<keyword evidence="17" id="KW-1185">Reference proteome</keyword>
<evidence type="ECO:0000256" key="9">
    <source>
        <dbReference type="ARBA" id="ARBA00023136"/>
    </source>
</evidence>
<keyword evidence="7" id="KW-0406">Ion transport</keyword>
<organism evidence="16 17">
    <name type="scientific">Telluria mixta</name>
    <dbReference type="NCBI Taxonomy" id="34071"/>
    <lineage>
        <taxon>Bacteria</taxon>
        <taxon>Pseudomonadati</taxon>
        <taxon>Pseudomonadota</taxon>
        <taxon>Betaproteobacteria</taxon>
        <taxon>Burkholderiales</taxon>
        <taxon>Oxalobacteraceae</taxon>
        <taxon>Telluria group</taxon>
        <taxon>Telluria</taxon>
    </lineage>
</organism>
<evidence type="ECO:0000259" key="14">
    <source>
        <dbReference type="Pfam" id="PF00593"/>
    </source>
</evidence>
<dbReference type="Proteomes" id="UP001165263">
    <property type="component" value="Unassembled WGS sequence"/>
</dbReference>
<feature type="domain" description="TonB-dependent receptor-like beta-barrel" evidence="14">
    <location>
        <begin position="258"/>
        <end position="697"/>
    </location>
</feature>
<dbReference type="Gene3D" id="2.40.170.20">
    <property type="entry name" value="TonB-dependent receptor, beta-barrel domain"/>
    <property type="match status" value="1"/>
</dbReference>
<dbReference type="Pfam" id="PF00593">
    <property type="entry name" value="TonB_dep_Rec_b-barrel"/>
    <property type="match status" value="1"/>
</dbReference>
<name>A0ABT2BYK7_9BURK</name>
<dbReference type="PANTHER" id="PTHR32552">
    <property type="entry name" value="FERRICHROME IRON RECEPTOR-RELATED"/>
    <property type="match status" value="1"/>
</dbReference>
<dbReference type="Pfam" id="PF07715">
    <property type="entry name" value="Plug"/>
    <property type="match status" value="1"/>
</dbReference>